<evidence type="ECO:0000313" key="3">
    <source>
        <dbReference type="Proteomes" id="UP000253688"/>
    </source>
</evidence>
<dbReference type="Proteomes" id="UP001498501">
    <property type="component" value="Unassembled WGS sequence"/>
</dbReference>
<reference evidence="2 3" key="1">
    <citation type="submission" date="2018-04" db="EMBL/GenBank/DDBJ databases">
        <title>Acinetobacter junii Genome sequencing and assembly.</title>
        <authorList>
            <person name="Su J."/>
            <person name="Rensing C."/>
            <person name="Mazhar H.S."/>
        </authorList>
    </citation>
    <scope>NUCLEOTIDE SEQUENCE [LARGE SCALE GENOMIC DNA]</scope>
    <source>
        <strain evidence="2 3">SC22</strain>
    </source>
</reference>
<evidence type="ECO:0000313" key="1">
    <source>
        <dbReference type="EMBL" id="MEK0254057.1"/>
    </source>
</evidence>
<comment type="caution">
    <text evidence="2">The sequence shown here is derived from an EMBL/GenBank/DDBJ whole genome shotgun (WGS) entry which is preliminary data.</text>
</comment>
<reference evidence="1 4" key="2">
    <citation type="submission" date="2024-03" db="EMBL/GenBank/DDBJ databases">
        <title>Cross-transmission of Acinetobacter junii carrying blaOXA-58 in a neonatal intensive care unit.</title>
        <authorList>
            <person name="Bour M."/>
            <person name="Potron A."/>
            <person name="Lecointe D."/>
        </authorList>
    </citation>
    <scope>NUCLEOTIDE SEQUENCE [LARGE SCALE GENOMIC DNA]</scope>
    <source>
        <strain evidence="1 4">21A3096 case 1</strain>
    </source>
</reference>
<dbReference type="EMBL" id="QEWH01000020">
    <property type="protein sequence ID" value="RBA49238.1"/>
    <property type="molecule type" value="Genomic_DNA"/>
</dbReference>
<dbReference type="Proteomes" id="UP000253688">
    <property type="component" value="Unassembled WGS sequence"/>
</dbReference>
<organism evidence="2 3">
    <name type="scientific">Acinetobacter junii</name>
    <dbReference type="NCBI Taxonomy" id="40215"/>
    <lineage>
        <taxon>Bacteria</taxon>
        <taxon>Pseudomonadati</taxon>
        <taxon>Pseudomonadota</taxon>
        <taxon>Gammaproteobacteria</taxon>
        <taxon>Moraxellales</taxon>
        <taxon>Moraxellaceae</taxon>
        <taxon>Acinetobacter</taxon>
    </lineage>
</organism>
<dbReference type="PROSITE" id="PS51257">
    <property type="entry name" value="PROKAR_LIPOPROTEIN"/>
    <property type="match status" value="1"/>
</dbReference>
<protein>
    <recommendedName>
        <fullName evidence="5">Lipoprotein</fullName>
    </recommendedName>
</protein>
<name>A0A2R4UQB8_ACIJU</name>
<accession>A0A2R4UQB8</accession>
<dbReference type="STRING" id="40215.BVL33_08115"/>
<dbReference type="OrthoDB" id="6712692at2"/>
<dbReference type="AlphaFoldDB" id="A0A2R4UQB8"/>
<evidence type="ECO:0000313" key="4">
    <source>
        <dbReference type="Proteomes" id="UP001498501"/>
    </source>
</evidence>
<evidence type="ECO:0000313" key="2">
    <source>
        <dbReference type="EMBL" id="RBA49238.1"/>
    </source>
</evidence>
<dbReference type="EMBL" id="JBBMLE010000120">
    <property type="protein sequence ID" value="MEK0254057.1"/>
    <property type="molecule type" value="Genomic_DNA"/>
</dbReference>
<gene>
    <name evidence="2" type="ORF">DC346_03775</name>
    <name evidence="1" type="ORF">WM018_16645</name>
</gene>
<evidence type="ECO:0008006" key="5">
    <source>
        <dbReference type="Google" id="ProtNLM"/>
    </source>
</evidence>
<dbReference type="KEGG" id="ajn:BVL33_08115"/>
<keyword evidence="4" id="KW-1185">Reference proteome</keyword>
<proteinExistence type="predicted"/>
<sequence>MKKYMLLFMVAIGLSGCGGDDNKSKPNNNNQSQGDAVLKETLILTNQSQSNFEQAEPKTLTAISETTIDNKAEPVAVKF</sequence>
<dbReference type="RefSeq" id="WP_004914937.1">
    <property type="nucleotide sequence ID" value="NZ_BBOS01000124.1"/>
</dbReference>